<accession>A0A831KC24</accession>
<sequence>EIQGRKNEIEIIKLVGGSNAFIRRPFLYQGFWYGLFGSLIAIALILLSSSALQTPVSHLAALYQSDFRLNGLSITTLLNVVGISTLLGISGAWIAVRQHLGEMEPD</sequence>
<dbReference type="InterPro" id="IPR003838">
    <property type="entry name" value="ABC3_permease_C"/>
</dbReference>
<organism evidence="8">
    <name type="scientific">Thiolapillus brandeum</name>
    <dbReference type="NCBI Taxonomy" id="1076588"/>
    <lineage>
        <taxon>Bacteria</taxon>
        <taxon>Pseudomonadati</taxon>
        <taxon>Pseudomonadota</taxon>
        <taxon>Gammaproteobacteria</taxon>
        <taxon>Chromatiales</taxon>
        <taxon>Sedimenticolaceae</taxon>
        <taxon>Thiolapillus</taxon>
    </lineage>
</organism>
<dbReference type="PANTHER" id="PTHR47755:SF1">
    <property type="entry name" value="CELL DIVISION PROTEIN FTSX"/>
    <property type="match status" value="1"/>
</dbReference>
<comment type="caution">
    <text evidence="8">The sequence shown here is derived from an EMBL/GenBank/DDBJ whole genome shotgun (WGS) entry which is preliminary data.</text>
</comment>
<keyword evidence="5 6" id="KW-0472">Membrane</keyword>
<dbReference type="AlphaFoldDB" id="A0A831KC24"/>
<dbReference type="EMBL" id="DRCV01000057">
    <property type="protein sequence ID" value="HDK37634.1"/>
    <property type="molecule type" value="Genomic_DNA"/>
</dbReference>
<keyword evidence="2" id="KW-1003">Cell membrane</keyword>
<evidence type="ECO:0000256" key="3">
    <source>
        <dbReference type="ARBA" id="ARBA00022692"/>
    </source>
</evidence>
<name>A0A831KC24_9GAMM</name>
<feature type="transmembrane region" description="Helical" evidence="6">
    <location>
        <begin position="72"/>
        <end position="96"/>
    </location>
</feature>
<feature type="transmembrane region" description="Helical" evidence="6">
    <location>
        <begin position="31"/>
        <end position="52"/>
    </location>
</feature>
<comment type="subcellular location">
    <subcellularLocation>
        <location evidence="1">Cell membrane</location>
        <topology evidence="1">Multi-pass membrane protein</topology>
    </subcellularLocation>
</comment>
<evidence type="ECO:0000256" key="1">
    <source>
        <dbReference type="ARBA" id="ARBA00004651"/>
    </source>
</evidence>
<evidence type="ECO:0000256" key="2">
    <source>
        <dbReference type="ARBA" id="ARBA00022475"/>
    </source>
</evidence>
<dbReference type="GO" id="GO:0032153">
    <property type="term" value="C:cell division site"/>
    <property type="evidence" value="ECO:0007669"/>
    <property type="project" value="TreeGrafter"/>
</dbReference>
<dbReference type="PANTHER" id="PTHR47755">
    <property type="entry name" value="CELL DIVISION PROTEIN FTSX"/>
    <property type="match status" value="1"/>
</dbReference>
<dbReference type="Pfam" id="PF02687">
    <property type="entry name" value="FtsX"/>
    <property type="match status" value="1"/>
</dbReference>
<dbReference type="GO" id="GO:0051301">
    <property type="term" value="P:cell division"/>
    <property type="evidence" value="ECO:0007669"/>
    <property type="project" value="InterPro"/>
</dbReference>
<feature type="non-terminal residue" evidence="8">
    <location>
        <position position="1"/>
    </location>
</feature>
<proteinExistence type="predicted"/>
<gene>
    <name evidence="8" type="ORF">ENG92_01265</name>
</gene>
<evidence type="ECO:0000256" key="6">
    <source>
        <dbReference type="SAM" id="Phobius"/>
    </source>
</evidence>
<reference evidence="8" key="1">
    <citation type="journal article" date="2020" name="mSystems">
        <title>Genome- and Community-Level Interaction Insights into Carbon Utilization and Element Cycling Functions of Hydrothermarchaeota in Hydrothermal Sediment.</title>
        <authorList>
            <person name="Zhou Z."/>
            <person name="Liu Y."/>
            <person name="Xu W."/>
            <person name="Pan J."/>
            <person name="Luo Z.H."/>
            <person name="Li M."/>
        </authorList>
    </citation>
    <scope>NUCLEOTIDE SEQUENCE [LARGE SCALE GENOMIC DNA]</scope>
    <source>
        <strain evidence="8">HyVt-26</strain>
    </source>
</reference>
<evidence type="ECO:0000256" key="4">
    <source>
        <dbReference type="ARBA" id="ARBA00022989"/>
    </source>
</evidence>
<protein>
    <submittedName>
        <fullName evidence="8">FtsX-like permease family protein</fullName>
    </submittedName>
</protein>
<evidence type="ECO:0000313" key="8">
    <source>
        <dbReference type="EMBL" id="HDK37634.1"/>
    </source>
</evidence>
<keyword evidence="3 6" id="KW-0812">Transmembrane</keyword>
<evidence type="ECO:0000256" key="5">
    <source>
        <dbReference type="ARBA" id="ARBA00023136"/>
    </source>
</evidence>
<dbReference type="Proteomes" id="UP000885822">
    <property type="component" value="Unassembled WGS sequence"/>
</dbReference>
<keyword evidence="4 6" id="KW-1133">Transmembrane helix</keyword>
<feature type="domain" description="ABC3 transporter permease C-terminal" evidence="7">
    <location>
        <begin position="2"/>
        <end position="97"/>
    </location>
</feature>
<evidence type="ECO:0000259" key="7">
    <source>
        <dbReference type="Pfam" id="PF02687"/>
    </source>
</evidence>
<dbReference type="InterPro" id="IPR004513">
    <property type="entry name" value="FtsX"/>
</dbReference>
<dbReference type="GO" id="GO:0005886">
    <property type="term" value="C:plasma membrane"/>
    <property type="evidence" value="ECO:0007669"/>
    <property type="project" value="UniProtKB-SubCell"/>
</dbReference>